<dbReference type="SUPFAM" id="SSF103473">
    <property type="entry name" value="MFS general substrate transporter"/>
    <property type="match status" value="1"/>
</dbReference>
<dbReference type="FunFam" id="1.20.1720.10:FF:000004">
    <property type="entry name" value="EmrB/QacA family drug resistance transporter"/>
    <property type="match status" value="1"/>
</dbReference>
<feature type="transmembrane region" description="Helical" evidence="9">
    <location>
        <begin position="390"/>
        <end position="415"/>
    </location>
</feature>
<evidence type="ECO:0000256" key="8">
    <source>
        <dbReference type="SAM" id="MobiDB-lite"/>
    </source>
</evidence>
<comment type="caution">
    <text evidence="11">The sequence shown here is derived from an EMBL/GenBank/DDBJ whole genome shotgun (WGS) entry which is preliminary data.</text>
</comment>
<dbReference type="NCBIfam" id="TIGR00711">
    <property type="entry name" value="efflux_EmrB"/>
    <property type="match status" value="1"/>
</dbReference>
<evidence type="ECO:0000256" key="1">
    <source>
        <dbReference type="ARBA" id="ARBA00004651"/>
    </source>
</evidence>
<evidence type="ECO:0000256" key="5">
    <source>
        <dbReference type="ARBA" id="ARBA00022692"/>
    </source>
</evidence>
<dbReference type="AlphaFoldDB" id="A0ABD0BFV6"/>
<dbReference type="RefSeq" id="WP_014836182.1">
    <property type="nucleotide sequence ID" value="NZ_AP019662.1"/>
</dbReference>
<dbReference type="InterPro" id="IPR036259">
    <property type="entry name" value="MFS_trans_sf"/>
</dbReference>
<dbReference type="CDD" id="cd17502">
    <property type="entry name" value="MFS_Azr1_MDR_like"/>
    <property type="match status" value="1"/>
</dbReference>
<evidence type="ECO:0000256" key="3">
    <source>
        <dbReference type="ARBA" id="ARBA00022448"/>
    </source>
</evidence>
<sequence length="568" mass="61335">MNTIDIDSVDVEKQEKHKASRRRTKPKAKRESSMTPEEQKRAWWVLSALMVSMLLSSLDQMIFSTALPTIVGELGGVDHMMWVITAYMVGETVMLPIYGKLGDLIGRKGLFIGALLIFLIGSIFGGIANTMTMLIAGRAIQGIGGGGLMILSQAIIADIIPARERGRYMGWMGGIFGLSAVLGPLLGGWFTEGIGWRWAFWMNLPLGAIAVAIAIYFLRIPTHEKKPFTWDYLGTIFMIIATVSLILVTTWGGSQYEWSDPLIIGLIITTVISAGLLILVELKAADPLIPLSFFTNRNFALTTAAGLVLGITMFGVLGYLPTYMQMVSGISATEAGYMMIPMMVGMMGLSIWSGARIAKTGKYRHFPVIGMVVTLGALALFHTLHTDISLWQIGLYLFILGVGLGFSMQVLILIVQNTLPMDVVGSATAVNNFFRQIGASLGSALVGGIFVGNLSSLMAERLPGAIQQLPPEQQQAMAAQGGLDSNEITPALVHQLPGPVHDAFVSSYNDALTPVFVILMPIVILALILVSLIKHEKLRDTTISQQPHNSDAVTEPEEPASDSPATKA</sequence>
<feature type="transmembrane region" description="Helical" evidence="9">
    <location>
        <begin position="168"/>
        <end position="186"/>
    </location>
</feature>
<feature type="transmembrane region" description="Helical" evidence="9">
    <location>
        <begin position="366"/>
        <end position="384"/>
    </location>
</feature>
<dbReference type="PROSITE" id="PS50850">
    <property type="entry name" value="MFS"/>
    <property type="match status" value="1"/>
</dbReference>
<evidence type="ECO:0000313" key="12">
    <source>
        <dbReference type="Proteomes" id="UP001205910"/>
    </source>
</evidence>
<dbReference type="Gene3D" id="1.20.1720.10">
    <property type="entry name" value="Multidrug resistance protein D"/>
    <property type="match status" value="1"/>
</dbReference>
<dbReference type="Pfam" id="PF07690">
    <property type="entry name" value="MFS_1"/>
    <property type="match status" value="1"/>
</dbReference>
<feature type="domain" description="Major facilitator superfamily (MFS) profile" evidence="10">
    <location>
        <begin position="45"/>
        <end position="538"/>
    </location>
</feature>
<evidence type="ECO:0000256" key="6">
    <source>
        <dbReference type="ARBA" id="ARBA00022989"/>
    </source>
</evidence>
<dbReference type="Gene3D" id="1.20.1250.20">
    <property type="entry name" value="MFS general substrate transporter like domains"/>
    <property type="match status" value="1"/>
</dbReference>
<proteinExistence type="inferred from homology"/>
<feature type="transmembrane region" description="Helical" evidence="9">
    <location>
        <begin position="42"/>
        <end position="67"/>
    </location>
</feature>
<organism evidence="11 12">
    <name type="scientific">Corynebacterium ulcerans</name>
    <dbReference type="NCBI Taxonomy" id="65058"/>
    <lineage>
        <taxon>Bacteria</taxon>
        <taxon>Bacillati</taxon>
        <taxon>Actinomycetota</taxon>
        <taxon>Actinomycetes</taxon>
        <taxon>Mycobacteriales</taxon>
        <taxon>Corynebacteriaceae</taxon>
        <taxon>Corynebacterium</taxon>
    </lineage>
</organism>
<feature type="transmembrane region" description="Helical" evidence="9">
    <location>
        <begin position="511"/>
        <end position="533"/>
    </location>
</feature>
<dbReference type="PRINTS" id="PR01036">
    <property type="entry name" value="TCRTETB"/>
</dbReference>
<feature type="transmembrane region" description="Helical" evidence="9">
    <location>
        <begin position="110"/>
        <end position="128"/>
    </location>
</feature>
<dbReference type="PANTHER" id="PTHR23501">
    <property type="entry name" value="MAJOR FACILITATOR SUPERFAMILY"/>
    <property type="match status" value="1"/>
</dbReference>
<feature type="transmembrane region" description="Helical" evidence="9">
    <location>
        <begin position="134"/>
        <end position="156"/>
    </location>
</feature>
<dbReference type="InterPro" id="IPR004638">
    <property type="entry name" value="EmrB-like"/>
</dbReference>
<feature type="transmembrane region" description="Helical" evidence="9">
    <location>
        <begin position="335"/>
        <end position="354"/>
    </location>
</feature>
<dbReference type="EMBL" id="BQFK01000002">
    <property type="protein sequence ID" value="GJJ42743.1"/>
    <property type="molecule type" value="Genomic_DNA"/>
</dbReference>
<evidence type="ECO:0000256" key="2">
    <source>
        <dbReference type="ARBA" id="ARBA00007520"/>
    </source>
</evidence>
<dbReference type="Proteomes" id="UP001205910">
    <property type="component" value="Unassembled WGS sequence"/>
</dbReference>
<dbReference type="InterPro" id="IPR011701">
    <property type="entry name" value="MFS"/>
</dbReference>
<feature type="compositionally biased region" description="Basic residues" evidence="8">
    <location>
        <begin position="18"/>
        <end position="28"/>
    </location>
</feature>
<gene>
    <name evidence="11" type="ORF">CULCOIPH005_09320</name>
</gene>
<evidence type="ECO:0000313" key="11">
    <source>
        <dbReference type="EMBL" id="GJJ42743.1"/>
    </source>
</evidence>
<evidence type="ECO:0000256" key="9">
    <source>
        <dbReference type="SAM" id="Phobius"/>
    </source>
</evidence>
<comment type="subcellular location">
    <subcellularLocation>
        <location evidence="1">Cell membrane</location>
        <topology evidence="1">Multi-pass membrane protein</topology>
    </subcellularLocation>
</comment>
<keyword evidence="6 9" id="KW-1133">Transmembrane helix</keyword>
<name>A0ABD0BFV6_CORUL</name>
<keyword evidence="7 9" id="KW-0472">Membrane</keyword>
<keyword evidence="4" id="KW-1003">Cell membrane</keyword>
<dbReference type="InterPro" id="IPR020846">
    <property type="entry name" value="MFS_dom"/>
</dbReference>
<feature type="transmembrane region" description="Helical" evidence="9">
    <location>
        <begin position="230"/>
        <end position="250"/>
    </location>
</feature>
<feature type="transmembrane region" description="Helical" evidence="9">
    <location>
        <begin position="300"/>
        <end position="320"/>
    </location>
</feature>
<feature type="transmembrane region" description="Helical" evidence="9">
    <location>
        <begin position="198"/>
        <end position="218"/>
    </location>
</feature>
<evidence type="ECO:0000256" key="4">
    <source>
        <dbReference type="ARBA" id="ARBA00022475"/>
    </source>
</evidence>
<evidence type="ECO:0000259" key="10">
    <source>
        <dbReference type="PROSITE" id="PS50850"/>
    </source>
</evidence>
<dbReference type="GO" id="GO:0005886">
    <property type="term" value="C:plasma membrane"/>
    <property type="evidence" value="ECO:0007669"/>
    <property type="project" value="UniProtKB-SubCell"/>
</dbReference>
<feature type="transmembrane region" description="Helical" evidence="9">
    <location>
        <begin position="262"/>
        <end position="280"/>
    </location>
</feature>
<feature type="transmembrane region" description="Helical" evidence="9">
    <location>
        <begin position="436"/>
        <end position="454"/>
    </location>
</feature>
<comment type="similarity">
    <text evidence="2">Belongs to the major facilitator superfamily. TCR/Tet family.</text>
</comment>
<evidence type="ECO:0000256" key="7">
    <source>
        <dbReference type="ARBA" id="ARBA00023136"/>
    </source>
</evidence>
<keyword evidence="3" id="KW-0813">Transport</keyword>
<reference evidence="11 12" key="1">
    <citation type="submission" date="2021-11" db="EMBL/GenBank/DDBJ databases">
        <title>Whole genome sequences of diphtheriae toxin producing Corynebacterium ulcerans isolates from cats in Osaka, Japan.</title>
        <authorList>
            <person name="Umeda K."/>
            <person name="Hirai Y."/>
        </authorList>
    </citation>
    <scope>NUCLEOTIDE SEQUENCE [LARGE SCALE GENOMIC DNA]</scope>
    <source>
        <strain evidence="11 12">12109B-1</strain>
    </source>
</reference>
<dbReference type="PANTHER" id="PTHR23501:SF197">
    <property type="entry name" value="COMD"/>
    <property type="match status" value="1"/>
</dbReference>
<protein>
    <submittedName>
        <fullName evidence="11">MFS transporter</fullName>
    </submittedName>
</protein>
<accession>A0ABD0BFV6</accession>
<feature type="region of interest" description="Disordered" evidence="8">
    <location>
        <begin position="1"/>
        <end position="35"/>
    </location>
</feature>
<feature type="compositionally biased region" description="Polar residues" evidence="8">
    <location>
        <begin position="543"/>
        <end position="552"/>
    </location>
</feature>
<keyword evidence="5 9" id="KW-0812">Transmembrane</keyword>
<feature type="transmembrane region" description="Helical" evidence="9">
    <location>
        <begin position="79"/>
        <end position="98"/>
    </location>
</feature>
<feature type="region of interest" description="Disordered" evidence="8">
    <location>
        <begin position="543"/>
        <end position="568"/>
    </location>
</feature>